<evidence type="ECO:0000313" key="3">
    <source>
        <dbReference type="Proteomes" id="UP001230188"/>
    </source>
</evidence>
<dbReference type="Proteomes" id="UP001230188">
    <property type="component" value="Unassembled WGS sequence"/>
</dbReference>
<dbReference type="Pfam" id="PF07004">
    <property type="entry name" value="SHIPPO-rpt"/>
    <property type="match status" value="5"/>
</dbReference>
<feature type="region of interest" description="Disordered" evidence="1">
    <location>
        <begin position="172"/>
        <end position="278"/>
    </location>
</feature>
<feature type="region of interest" description="Disordered" evidence="1">
    <location>
        <begin position="295"/>
        <end position="325"/>
    </location>
</feature>
<protein>
    <submittedName>
        <fullName evidence="2">Uncharacterized protein</fullName>
    </submittedName>
</protein>
<keyword evidence="3" id="KW-1185">Reference proteome</keyword>
<feature type="compositionally biased region" description="Polar residues" evidence="1">
    <location>
        <begin position="244"/>
        <end position="258"/>
    </location>
</feature>
<comment type="caution">
    <text evidence="2">The sequence shown here is derived from an EMBL/GenBank/DDBJ whole genome shotgun (WGS) entry which is preliminary data.</text>
</comment>
<dbReference type="AlphaFoldDB" id="A0AAD7UL64"/>
<proteinExistence type="predicted"/>
<accession>A0AAD7UL64</accession>
<dbReference type="EMBL" id="JAQMWT010000078">
    <property type="protein sequence ID" value="KAJ8611247.1"/>
    <property type="molecule type" value="Genomic_DNA"/>
</dbReference>
<dbReference type="InterPro" id="IPR010736">
    <property type="entry name" value="SHIPPO-rpt"/>
</dbReference>
<dbReference type="PANTHER" id="PTHR40429:SF1">
    <property type="entry name" value="FLAGELLAR ASSOCIATED PROTEIN"/>
    <property type="match status" value="1"/>
</dbReference>
<organism evidence="2 3">
    <name type="scientific">Chrysophaeum taylorii</name>
    <dbReference type="NCBI Taxonomy" id="2483200"/>
    <lineage>
        <taxon>Eukaryota</taxon>
        <taxon>Sar</taxon>
        <taxon>Stramenopiles</taxon>
        <taxon>Ochrophyta</taxon>
        <taxon>Pelagophyceae</taxon>
        <taxon>Pelagomonadales</taxon>
        <taxon>Pelagomonadaceae</taxon>
        <taxon>Chrysophaeum</taxon>
    </lineage>
</organism>
<sequence>MSLPVRVGDSAPLKPHGGSRLKKKFTTPAPGDYDVGTKHDIKYSRSPVSQFGGNLCKIDRDKTGLRSTALQRADDPGPHNYNAAAAKQKLDTKMRAHAIKFGSSNRETSSKIYVHRHDTSGDATDPNRQAAGRSVPGPGAYDTVDSSIIEKTKRAAPSFSFGLKTPSVEGYTTAQNIGPGTYHQPSSLGTQVLSKKPTTPGFSMGASDRNKMSEVLSPGFSPKVKSQSPGPSHYESPSGIGKQPVSTRATATGYSFGSEQKLKRPRDTGVPGPAKYDATSMLGIQPYSKHRTYGGFKFGTSQRPDTADQVAFSSSSSQVIGGDGE</sequence>
<dbReference type="PANTHER" id="PTHR40429">
    <property type="entry name" value="FLAGELLAR ASSOCIATED PROTEIN"/>
    <property type="match status" value="1"/>
</dbReference>
<evidence type="ECO:0000256" key="1">
    <source>
        <dbReference type="SAM" id="MobiDB-lite"/>
    </source>
</evidence>
<evidence type="ECO:0000313" key="2">
    <source>
        <dbReference type="EMBL" id="KAJ8611247.1"/>
    </source>
</evidence>
<name>A0AAD7UL64_9STRA</name>
<gene>
    <name evidence="2" type="ORF">CTAYLR_004132</name>
</gene>
<feature type="compositionally biased region" description="Polar residues" evidence="1">
    <location>
        <begin position="172"/>
        <end position="201"/>
    </location>
</feature>
<reference evidence="2" key="1">
    <citation type="submission" date="2023-01" db="EMBL/GenBank/DDBJ databases">
        <title>Metagenome sequencing of chrysophaentin producing Chrysophaeum taylorii.</title>
        <authorList>
            <person name="Davison J."/>
            <person name="Bewley C."/>
        </authorList>
    </citation>
    <scope>NUCLEOTIDE SEQUENCE</scope>
    <source>
        <strain evidence="2">NIES-1699</strain>
    </source>
</reference>
<feature type="region of interest" description="Disordered" evidence="1">
    <location>
        <begin position="1"/>
        <end position="39"/>
    </location>
</feature>
<feature type="region of interest" description="Disordered" evidence="1">
    <location>
        <begin position="117"/>
        <end position="143"/>
    </location>
</feature>